<dbReference type="GO" id="GO:0005262">
    <property type="term" value="F:calcium channel activity"/>
    <property type="evidence" value="ECO:0007669"/>
    <property type="project" value="TreeGrafter"/>
</dbReference>
<proteinExistence type="predicted"/>
<evidence type="ECO:0000256" key="6">
    <source>
        <dbReference type="SAM" id="MobiDB-lite"/>
    </source>
</evidence>
<dbReference type="SUPFAM" id="SSF47473">
    <property type="entry name" value="EF-hand"/>
    <property type="match status" value="1"/>
</dbReference>
<protein>
    <recommendedName>
        <fullName evidence="8">EF-hand domain-containing protein</fullName>
    </recommendedName>
</protein>
<evidence type="ECO:0000256" key="2">
    <source>
        <dbReference type="ARBA" id="ARBA00022692"/>
    </source>
</evidence>
<dbReference type="EMBL" id="JACBAG010001927">
    <property type="protein sequence ID" value="KAF7174805.1"/>
    <property type="molecule type" value="Genomic_DNA"/>
</dbReference>
<dbReference type="InterPro" id="IPR010920">
    <property type="entry name" value="LSM_dom_sf"/>
</dbReference>
<dbReference type="Pfam" id="PF00924">
    <property type="entry name" value="MS_channel_2nd"/>
    <property type="match status" value="1"/>
</dbReference>
<dbReference type="Proteomes" id="UP000654922">
    <property type="component" value="Unassembled WGS sequence"/>
</dbReference>
<feature type="compositionally biased region" description="Polar residues" evidence="6">
    <location>
        <begin position="718"/>
        <end position="749"/>
    </location>
</feature>
<dbReference type="InterPro" id="IPR023408">
    <property type="entry name" value="MscS_beta-dom_sf"/>
</dbReference>
<evidence type="ECO:0000313" key="10">
    <source>
        <dbReference type="EMBL" id="KAF7174805.1"/>
    </source>
</evidence>
<dbReference type="InterPro" id="IPR006685">
    <property type="entry name" value="MscS_channel_2nd"/>
</dbReference>
<evidence type="ECO:0000256" key="3">
    <source>
        <dbReference type="ARBA" id="ARBA00022837"/>
    </source>
</evidence>
<feature type="transmembrane region" description="Helical" evidence="7">
    <location>
        <begin position="103"/>
        <end position="125"/>
    </location>
</feature>
<feature type="compositionally biased region" description="Polar residues" evidence="6">
    <location>
        <begin position="757"/>
        <end position="783"/>
    </location>
</feature>
<accession>A0A8H6QI56</accession>
<dbReference type="InterPro" id="IPR018247">
    <property type="entry name" value="EF_Hand_1_Ca_BS"/>
</dbReference>
<evidence type="ECO:0000256" key="7">
    <source>
        <dbReference type="SAM" id="Phobius"/>
    </source>
</evidence>
<feature type="transmembrane region" description="Helical" evidence="7">
    <location>
        <begin position="184"/>
        <end position="205"/>
    </location>
</feature>
<gene>
    <name evidence="9" type="ORF">CNMCM5623_004554</name>
    <name evidence="10" type="ORF">CNMCM7691_003491</name>
</gene>
<evidence type="ECO:0000256" key="5">
    <source>
        <dbReference type="ARBA" id="ARBA00023136"/>
    </source>
</evidence>
<evidence type="ECO:0000256" key="4">
    <source>
        <dbReference type="ARBA" id="ARBA00022989"/>
    </source>
</evidence>
<dbReference type="Gene3D" id="1.10.238.10">
    <property type="entry name" value="EF-hand"/>
    <property type="match status" value="1"/>
</dbReference>
<feature type="compositionally biased region" description="Polar residues" evidence="6">
    <location>
        <begin position="848"/>
        <end position="865"/>
    </location>
</feature>
<feature type="transmembrane region" description="Helical" evidence="7">
    <location>
        <begin position="137"/>
        <end position="163"/>
    </location>
</feature>
<feature type="compositionally biased region" description="Basic and acidic residues" evidence="6">
    <location>
        <begin position="682"/>
        <end position="691"/>
    </location>
</feature>
<evidence type="ECO:0000313" key="11">
    <source>
        <dbReference type="Proteomes" id="UP000641853"/>
    </source>
</evidence>
<dbReference type="GO" id="GO:0005509">
    <property type="term" value="F:calcium ion binding"/>
    <property type="evidence" value="ECO:0007669"/>
    <property type="project" value="InterPro"/>
</dbReference>
<dbReference type="InterPro" id="IPR002048">
    <property type="entry name" value="EF_hand_dom"/>
</dbReference>
<dbReference type="Proteomes" id="UP000641853">
    <property type="component" value="Unassembled WGS sequence"/>
</dbReference>
<feature type="compositionally biased region" description="Low complexity" evidence="6">
    <location>
        <begin position="694"/>
        <end position="712"/>
    </location>
</feature>
<evidence type="ECO:0000259" key="8">
    <source>
        <dbReference type="PROSITE" id="PS50222"/>
    </source>
</evidence>
<keyword evidence="11" id="KW-1185">Reference proteome</keyword>
<evidence type="ECO:0000313" key="12">
    <source>
        <dbReference type="Proteomes" id="UP000654922"/>
    </source>
</evidence>
<keyword evidence="5 7" id="KW-0472">Membrane</keyword>
<reference evidence="9" key="1">
    <citation type="submission" date="2020-06" db="EMBL/GenBank/DDBJ databases">
        <title>Draft genome sequences of strains closely related to Aspergillus parafelis and Aspergillus hiratsukae.</title>
        <authorList>
            <person name="Dos Santos R.A.C."/>
            <person name="Rivero-Menendez O."/>
            <person name="Steenwyk J.L."/>
            <person name="Mead M.E."/>
            <person name="Goldman G.H."/>
            <person name="Alastruey-Izquierdo A."/>
            <person name="Rokas A."/>
        </authorList>
    </citation>
    <scope>NUCLEOTIDE SEQUENCE</scope>
    <source>
        <strain evidence="9">CNM-CM5623</strain>
        <strain evidence="10">CNM-CM7691</strain>
    </source>
</reference>
<dbReference type="SUPFAM" id="SSF50182">
    <property type="entry name" value="Sm-like ribonucleoproteins"/>
    <property type="match status" value="1"/>
</dbReference>
<evidence type="ECO:0000313" key="9">
    <source>
        <dbReference type="EMBL" id="KAF7172327.1"/>
    </source>
</evidence>
<comment type="subcellular location">
    <subcellularLocation>
        <location evidence="1">Membrane</location>
    </subcellularLocation>
</comment>
<name>A0A8H6QI56_9EURO</name>
<keyword evidence="3" id="KW-0106">Calcium</keyword>
<dbReference type="SMART" id="SM00054">
    <property type="entry name" value="EFh"/>
    <property type="match status" value="1"/>
</dbReference>
<dbReference type="PROSITE" id="PS00018">
    <property type="entry name" value="EF_HAND_1"/>
    <property type="match status" value="1"/>
</dbReference>
<feature type="transmembrane region" description="Helical" evidence="7">
    <location>
        <begin position="225"/>
        <end position="247"/>
    </location>
</feature>
<organism evidence="9 12">
    <name type="scientific">Aspergillus felis</name>
    <dbReference type="NCBI Taxonomy" id="1287682"/>
    <lineage>
        <taxon>Eukaryota</taxon>
        <taxon>Fungi</taxon>
        <taxon>Dikarya</taxon>
        <taxon>Ascomycota</taxon>
        <taxon>Pezizomycotina</taxon>
        <taxon>Eurotiomycetes</taxon>
        <taxon>Eurotiomycetidae</taxon>
        <taxon>Eurotiales</taxon>
        <taxon>Aspergillaceae</taxon>
        <taxon>Aspergillus</taxon>
        <taxon>Aspergillus subgen. Fumigati</taxon>
    </lineage>
</organism>
<dbReference type="GO" id="GO:0016020">
    <property type="term" value="C:membrane"/>
    <property type="evidence" value="ECO:0007669"/>
    <property type="project" value="UniProtKB-SubCell"/>
</dbReference>
<dbReference type="PROSITE" id="PS50222">
    <property type="entry name" value="EF_HAND_2"/>
    <property type="match status" value="1"/>
</dbReference>
<dbReference type="InterPro" id="IPR011992">
    <property type="entry name" value="EF-hand-dom_pair"/>
</dbReference>
<feature type="compositionally biased region" description="Basic and acidic residues" evidence="6">
    <location>
        <begin position="67"/>
        <end position="77"/>
    </location>
</feature>
<sequence>MANSHDVTIDIPLTNVPSRSPTGARRGSAHTATSPAAYHPPIEDIQTNTSEKAGLVAGTGPGRRKKTVDDSTGRSLEEPEDGTLTRMGRIYQAILNFSIITRYLIYVTPIALLIAIPIIVGATAAQDARIGGVTLPWFFAWIEVVWLGLWICKIIAHFLPYLFQFLCGIVSPGTRKYALILRALQLPIATVFWTIVSLVTFLPVMTLNPEKKRTGDTSAKDWEKSVKNILFALFVCSLILLAEKFLVQLISISYHRKQFDSKIKESKRHIDLVGQLYDASRNMFPMYCKEFREEDMIISDSLLSAATSKGMVHSRSSSSMPLKLIRNVGHNVGRFGDRVTAAFGGVAHEITGKEVFNPTSVRGIVTQALERRKAAEALARRIWMSFVIEGRDALYPDDIAEVLGAGKDMVAEECFHMLDRDGNGDISLDEMVMVVGEIGRNRKALNNSMYDVDQAIHVLDNLLLTVAGVISVLVFISFVTSGFGTVIAAGATSLLSLSFVFATTAQEVLGSCIFLFVKHPFDIGDRVEISEKDYIVERISLLYTVFKSVTDQRITQVPNVVLNTLWVDNYTRSNAMHEILKIPVSFDTTFANIQLLRDEMESFVRDKENYRDFQPDVDVDVVGVGDMDKLELTVSIRHKSNWSNESIRAMRRSKFMCALVTAVRKIPIRAPGAAAEDAAGDNENKDDKPDADNADQNNITRSASGQRRAAAAGLTVDATAQEQARSTGFSASQSSGTLQRRGGSSSTDSGYPERANSRTPNEVDNYQTPAASPNQNRQLSVNYGNLAREPSTGRRKAGTGTAEQQPPLPSPTAGGVPIIAEPVPPPPRQQPPAGSTSQGLPSEYPSYPSMSNYGDSFYGSHSQETAYDPEQPLELPSAIEHSDSDSFRRFPGSSPAAQQRYPDDHSRNWNQSRPPYGGQ</sequence>
<dbReference type="GO" id="GO:0006874">
    <property type="term" value="P:intracellular calcium ion homeostasis"/>
    <property type="evidence" value="ECO:0007669"/>
    <property type="project" value="TreeGrafter"/>
</dbReference>
<keyword evidence="2 7" id="KW-0812">Transmembrane</keyword>
<feature type="region of interest" description="Disordered" evidence="6">
    <location>
        <begin position="671"/>
        <end position="919"/>
    </location>
</feature>
<feature type="region of interest" description="Disordered" evidence="6">
    <location>
        <begin position="1"/>
        <end position="80"/>
    </location>
</feature>
<dbReference type="InterPro" id="IPR058650">
    <property type="entry name" value="Msy1/2-like"/>
</dbReference>
<dbReference type="Gene3D" id="2.30.30.60">
    <property type="match status" value="1"/>
</dbReference>
<dbReference type="PANTHER" id="PTHR31323:SF14">
    <property type="entry name" value="MECHANOSENSITIVE ION CHANNEL PROTEIN MSY2"/>
    <property type="match status" value="1"/>
</dbReference>
<feature type="transmembrane region" description="Helical" evidence="7">
    <location>
        <begin position="462"/>
        <end position="488"/>
    </location>
</feature>
<keyword evidence="4 7" id="KW-1133">Transmembrane helix</keyword>
<comment type="caution">
    <text evidence="9">The sequence shown here is derived from an EMBL/GenBank/DDBJ whole genome shotgun (WGS) entry which is preliminary data.</text>
</comment>
<dbReference type="PANTHER" id="PTHR31323">
    <property type="entry name" value="MECHANOSENSITIVE ION CHANNEL PROTEIN MSY2"/>
    <property type="match status" value="1"/>
</dbReference>
<evidence type="ECO:0000256" key="1">
    <source>
        <dbReference type="ARBA" id="ARBA00004370"/>
    </source>
</evidence>
<dbReference type="EMBL" id="JACBAE010001144">
    <property type="protein sequence ID" value="KAF7172327.1"/>
    <property type="molecule type" value="Genomic_DNA"/>
</dbReference>
<dbReference type="OrthoDB" id="544685at2759"/>
<feature type="domain" description="EF-hand" evidence="8">
    <location>
        <begin position="406"/>
        <end position="441"/>
    </location>
</feature>
<dbReference type="AlphaFoldDB" id="A0A8H6QI56"/>
<dbReference type="Pfam" id="PF25886">
    <property type="entry name" value="Msy1"/>
    <property type="match status" value="1"/>
</dbReference>